<dbReference type="InterPro" id="IPR036837">
    <property type="entry name" value="Cation_efflux_CTD_sf"/>
</dbReference>
<dbReference type="InterPro" id="IPR050681">
    <property type="entry name" value="CDF/SLC30A"/>
</dbReference>
<evidence type="ECO:0000256" key="7">
    <source>
        <dbReference type="ARBA" id="ARBA00023065"/>
    </source>
</evidence>
<feature type="transmembrane region" description="Helical" evidence="9">
    <location>
        <begin position="84"/>
        <end position="102"/>
    </location>
</feature>
<feature type="transmembrane region" description="Helical" evidence="9">
    <location>
        <begin position="122"/>
        <end position="141"/>
    </location>
</feature>
<protein>
    <recommendedName>
        <fullName evidence="14">Cation transporter</fullName>
    </recommendedName>
</protein>
<dbReference type="EMBL" id="CP016908">
    <property type="protein sequence ID" value="APR99900.1"/>
    <property type="molecule type" value="Genomic_DNA"/>
</dbReference>
<proteinExistence type="inferred from homology"/>
<dbReference type="KEGG" id="pabo:BCY86_03805"/>
<dbReference type="InterPro" id="IPR002524">
    <property type="entry name" value="Cation_efflux"/>
</dbReference>
<evidence type="ECO:0000259" key="10">
    <source>
        <dbReference type="Pfam" id="PF01545"/>
    </source>
</evidence>
<keyword evidence="13" id="KW-1185">Reference proteome</keyword>
<comment type="similarity">
    <text evidence="2">Belongs to the cation diffusion facilitator (CDF) transporter (TC 2.A.4) family. SLC30A subfamily.</text>
</comment>
<feature type="transmembrane region" description="Helical" evidence="9">
    <location>
        <begin position="174"/>
        <end position="191"/>
    </location>
</feature>
<dbReference type="InterPro" id="IPR027470">
    <property type="entry name" value="Cation_efflux_CTD"/>
</dbReference>
<dbReference type="Pfam" id="PF01545">
    <property type="entry name" value="Cation_efflux"/>
    <property type="match status" value="1"/>
</dbReference>
<evidence type="ECO:0000313" key="13">
    <source>
        <dbReference type="Proteomes" id="UP000185544"/>
    </source>
</evidence>
<dbReference type="InterPro" id="IPR027469">
    <property type="entry name" value="Cation_efflux_TMD_sf"/>
</dbReference>
<dbReference type="PANTHER" id="PTHR11562:SF17">
    <property type="entry name" value="RE54080P-RELATED"/>
    <property type="match status" value="1"/>
</dbReference>
<dbReference type="GO" id="GO:0005886">
    <property type="term" value="C:plasma membrane"/>
    <property type="evidence" value="ECO:0007669"/>
    <property type="project" value="TreeGrafter"/>
</dbReference>
<evidence type="ECO:0000256" key="4">
    <source>
        <dbReference type="ARBA" id="ARBA00022692"/>
    </source>
</evidence>
<feature type="domain" description="Cation efflux protein transmembrane" evidence="10">
    <location>
        <begin position="24"/>
        <end position="223"/>
    </location>
</feature>
<keyword evidence="3" id="KW-0813">Transport</keyword>
<evidence type="ECO:0000256" key="3">
    <source>
        <dbReference type="ARBA" id="ARBA00022448"/>
    </source>
</evidence>
<keyword evidence="6 9" id="KW-1133">Transmembrane helix</keyword>
<dbReference type="PANTHER" id="PTHR11562">
    <property type="entry name" value="CATION EFFLUX PROTEIN/ ZINC TRANSPORTER"/>
    <property type="match status" value="1"/>
</dbReference>
<reference evidence="12 13" key="1">
    <citation type="submission" date="2016-08" db="EMBL/GenBank/DDBJ databases">
        <title>Identification and validation of antigenic proteins from Pajaroellobacter abortibovis using de-novo genome sequence assembly and reverse vaccinology.</title>
        <authorList>
            <person name="Welly B.T."/>
            <person name="Miller M.R."/>
            <person name="Stott J.L."/>
            <person name="Blanchard M.T."/>
            <person name="Islas-Trejo A.D."/>
            <person name="O'Rourke S.M."/>
            <person name="Young A.E."/>
            <person name="Medrano J.F."/>
            <person name="Van Eenennaam A.L."/>
        </authorList>
    </citation>
    <scope>NUCLEOTIDE SEQUENCE [LARGE SCALE GENOMIC DNA]</scope>
    <source>
        <strain evidence="12 13">BTF92-0548A/99-0131</strain>
    </source>
</reference>
<dbReference type="InterPro" id="IPR058533">
    <property type="entry name" value="Cation_efflux_TM"/>
</dbReference>
<dbReference type="NCBIfam" id="TIGR01297">
    <property type="entry name" value="CDF"/>
    <property type="match status" value="1"/>
</dbReference>
<accession>A0A1L6MWG7</accession>
<evidence type="ECO:0000259" key="11">
    <source>
        <dbReference type="Pfam" id="PF16916"/>
    </source>
</evidence>
<feature type="transmembrane region" description="Helical" evidence="9">
    <location>
        <begin position="53"/>
        <end position="72"/>
    </location>
</feature>
<evidence type="ECO:0000256" key="9">
    <source>
        <dbReference type="SAM" id="Phobius"/>
    </source>
</evidence>
<comment type="subcellular location">
    <subcellularLocation>
        <location evidence="1">Membrane</location>
        <topology evidence="1">Multi-pass membrane protein</topology>
    </subcellularLocation>
</comment>
<organism evidence="12 13">
    <name type="scientific">Pajaroellobacter abortibovis</name>
    <dbReference type="NCBI Taxonomy" id="1882918"/>
    <lineage>
        <taxon>Bacteria</taxon>
        <taxon>Pseudomonadati</taxon>
        <taxon>Myxococcota</taxon>
        <taxon>Polyangia</taxon>
        <taxon>Polyangiales</taxon>
        <taxon>Polyangiaceae</taxon>
    </lineage>
</organism>
<keyword evidence="8 9" id="KW-0472">Membrane</keyword>
<evidence type="ECO:0000256" key="5">
    <source>
        <dbReference type="ARBA" id="ARBA00022906"/>
    </source>
</evidence>
<keyword evidence="7" id="KW-0406">Ion transport</keyword>
<name>A0A1L6MWG7_9BACT</name>
<evidence type="ECO:0000313" key="12">
    <source>
        <dbReference type="EMBL" id="APR99900.1"/>
    </source>
</evidence>
<keyword evidence="5" id="KW-0862">Zinc</keyword>
<feature type="domain" description="Cation efflux protein cytoplasmic" evidence="11">
    <location>
        <begin position="227"/>
        <end position="298"/>
    </location>
</feature>
<sequence length="333" mass="36500">MKAEWKVNPPPQRVEQTRRLLGVTLLLSVLFFVELAAGLYARSRVLQADAVHLLMDVFLIGINLLAVCLATWKPSARFTYGLRRAEPLTAIFSVFFVLELLAHILAKAVEEVQIDAIPESGLMLWASLLVVCTKVIGLFILRGTIGIQKGGGYSCGTDGDLNVRGVRLHMLGDILGSGIVLITAITLQWFGKTWIDGVASFAVAFILFLGTFRLLWDAFLVLLEAAPSHLSIDAIYHAIKQVVDVCEVHDLHVWTLGADCYAISVHVKMSEPDPALAARLARYLKAEFSLSYATVQVELPEQWCSPSSCPGPDDSAPISLAPPFSLDRVSLFR</sequence>
<evidence type="ECO:0008006" key="14">
    <source>
        <dbReference type="Google" id="ProtNLM"/>
    </source>
</evidence>
<evidence type="ECO:0000256" key="1">
    <source>
        <dbReference type="ARBA" id="ARBA00004141"/>
    </source>
</evidence>
<gene>
    <name evidence="12" type="ORF">BCY86_03805</name>
</gene>
<evidence type="ECO:0000256" key="2">
    <source>
        <dbReference type="ARBA" id="ARBA00008873"/>
    </source>
</evidence>
<dbReference type="Pfam" id="PF16916">
    <property type="entry name" value="ZT_dimer"/>
    <property type="match status" value="1"/>
</dbReference>
<dbReference type="AlphaFoldDB" id="A0A1L6MWG7"/>
<dbReference type="GO" id="GO:0005385">
    <property type="term" value="F:zinc ion transmembrane transporter activity"/>
    <property type="evidence" value="ECO:0007669"/>
    <property type="project" value="TreeGrafter"/>
</dbReference>
<dbReference type="SUPFAM" id="SSF161111">
    <property type="entry name" value="Cation efflux protein transmembrane domain-like"/>
    <property type="match status" value="1"/>
</dbReference>
<dbReference type="Gene3D" id="1.20.1510.10">
    <property type="entry name" value="Cation efflux protein transmembrane domain"/>
    <property type="match status" value="1"/>
</dbReference>
<dbReference type="STRING" id="1882918.BCY86_03805"/>
<evidence type="ECO:0000256" key="8">
    <source>
        <dbReference type="ARBA" id="ARBA00023136"/>
    </source>
</evidence>
<evidence type="ECO:0000256" key="6">
    <source>
        <dbReference type="ARBA" id="ARBA00022989"/>
    </source>
</evidence>
<dbReference type="SUPFAM" id="SSF160240">
    <property type="entry name" value="Cation efflux protein cytoplasmic domain-like"/>
    <property type="match status" value="1"/>
</dbReference>
<feature type="transmembrane region" description="Helical" evidence="9">
    <location>
        <begin position="20"/>
        <end position="41"/>
    </location>
</feature>
<dbReference type="Proteomes" id="UP000185544">
    <property type="component" value="Chromosome"/>
</dbReference>
<keyword evidence="4 9" id="KW-0812">Transmembrane</keyword>
<keyword evidence="5" id="KW-0864">Zinc transport</keyword>
<feature type="transmembrane region" description="Helical" evidence="9">
    <location>
        <begin position="197"/>
        <end position="216"/>
    </location>
</feature>